<keyword evidence="4" id="KW-0808">Transferase</keyword>
<accession>A0A812IRI7</accession>
<dbReference type="PANTHER" id="PTHR31650">
    <property type="entry name" value="O-ACYLTRANSFERASE (WSD1-LIKE) FAMILY PROTEIN"/>
    <property type="match status" value="1"/>
</dbReference>
<evidence type="ECO:0000256" key="6">
    <source>
        <dbReference type="ARBA" id="ARBA00023315"/>
    </source>
</evidence>
<feature type="domain" description="O-acyltransferase WSD1-like N-terminal" evidence="11">
    <location>
        <begin position="1"/>
        <end position="239"/>
    </location>
</feature>
<dbReference type="InterPro" id="IPR003489">
    <property type="entry name" value="RHF/RaiA"/>
</dbReference>
<evidence type="ECO:0000256" key="7">
    <source>
        <dbReference type="ARBA" id="ARBA00024360"/>
    </source>
</evidence>
<gene>
    <name evidence="13" type="ORF">SPIL2461_LOCUS85</name>
</gene>
<dbReference type="Gene3D" id="3.30.160.100">
    <property type="entry name" value="Ribosome hibernation promotion factor-like"/>
    <property type="match status" value="1"/>
</dbReference>
<dbReference type="SUPFAM" id="SSF69754">
    <property type="entry name" value="Ribosome binding protein Y (YfiA homologue)"/>
    <property type="match status" value="1"/>
</dbReference>
<evidence type="ECO:0000256" key="8">
    <source>
        <dbReference type="ARBA" id="ARBA00047604"/>
    </source>
</evidence>
<dbReference type="CDD" id="cd00552">
    <property type="entry name" value="RaiA"/>
    <property type="match status" value="1"/>
</dbReference>
<dbReference type="GO" id="GO:0071731">
    <property type="term" value="P:response to nitric oxide"/>
    <property type="evidence" value="ECO:0007669"/>
    <property type="project" value="TreeGrafter"/>
</dbReference>
<dbReference type="InterPro" id="IPR045034">
    <property type="entry name" value="O-acyltransferase_WSD1-like"/>
</dbReference>
<keyword evidence="3" id="KW-0444">Lipid biosynthesis</keyword>
<dbReference type="Proteomes" id="UP000649617">
    <property type="component" value="Unassembled WGS sequence"/>
</dbReference>
<dbReference type="UniPathway" id="UPA00282"/>
<dbReference type="InterPro" id="IPR014292">
    <property type="entry name" value="Acyl_transf_WS/DGAT"/>
</dbReference>
<dbReference type="InterPro" id="IPR009721">
    <property type="entry name" value="O-acyltransferase_WSD1_C"/>
</dbReference>
<evidence type="ECO:0000313" key="13">
    <source>
        <dbReference type="EMBL" id="CAE7149115.1"/>
    </source>
</evidence>
<evidence type="ECO:0000259" key="11">
    <source>
        <dbReference type="Pfam" id="PF03007"/>
    </source>
</evidence>
<dbReference type="GO" id="GO:0004144">
    <property type="term" value="F:diacylglycerol O-acyltransferase activity"/>
    <property type="evidence" value="ECO:0007669"/>
    <property type="project" value="UniProtKB-EC"/>
</dbReference>
<dbReference type="Pfam" id="PF02482">
    <property type="entry name" value="Ribosomal_S30AE"/>
    <property type="match status" value="1"/>
</dbReference>
<keyword evidence="5" id="KW-0443">Lipid metabolism</keyword>
<dbReference type="InterPro" id="IPR004255">
    <property type="entry name" value="O-acyltransferase_WSD1_N"/>
</dbReference>
<feature type="region of interest" description="Disordered" evidence="10">
    <location>
        <begin position="682"/>
        <end position="720"/>
    </location>
</feature>
<keyword evidence="6" id="KW-0012">Acyltransferase</keyword>
<evidence type="ECO:0008006" key="15">
    <source>
        <dbReference type="Google" id="ProtNLM"/>
    </source>
</evidence>
<evidence type="ECO:0000256" key="5">
    <source>
        <dbReference type="ARBA" id="ARBA00023098"/>
    </source>
</evidence>
<protein>
    <recommendedName>
        <fullName evidence="15">Diacylglycerol O-acyltransferase</fullName>
    </recommendedName>
</protein>
<dbReference type="AlphaFoldDB" id="A0A812IRI7"/>
<keyword evidence="14" id="KW-1185">Reference proteome</keyword>
<sequence>MHVTALQIYEPVTAAFSFARIVNNVRQRAANIACYHRKLVTVPWGLDHPYWVNDTDFDPDNHIFEYTLAEPGGWSQLCAATARLHAQPLDRSKPLWEMHIIPRLGDLDGVADDAYAIVTKIHHAAVDGLAGISVTGVLHDVEPDAPPLTPSVVPQDVPPTPIALLYRATVKDATRPLRALNALPAFSRASNVPFPPGAPRTRLNGRVTGRRVFNALHFPLERLHAIKKLAPGATVNDVVLTIVGGGMRQYLRRHNELPGRSLTAMVPVSTRKTLNQSDEGNRISQIVVPVGTDIGNAVDRLREVAKASAAAKEQERRFDSNTTGLLAELAELPPAPWLRFAAQTLQPKAGLTVANTVVTNVKAPPVPLYSCGAKLVQAYGTGPLVDGDTYDELDTLATNAVDVIPAHSGTLPPEVCTISEVTNHAEYTKADADQAEAFAEQAQAIREKLNFLLSAGLSEGAELSLNAMAEEDMNDFCIMVDLAEPVDIPGVPPLEEDIRKHLHNFLDSDPWHALVIDNDITVALASLDAIGAEVSNRPWYEIAPHLVELIARLLDQVNREQLIRFVGEYNAIAERGAALILPIQITWRDIPQSDAVESVIREKADKLDKFFDKITSCRVLVESSHKRHHHGNLYRIRIELEVPGDQICVTRDAGDEHAHEDIYVTLRDSFNAARRQLQDYARVRRGHVKQHNGRRASADLESDEQASEENSSSDHPSDSA</sequence>
<dbReference type="GO" id="GO:0051701">
    <property type="term" value="P:biological process involved in interaction with host"/>
    <property type="evidence" value="ECO:0007669"/>
    <property type="project" value="TreeGrafter"/>
</dbReference>
<evidence type="ECO:0000256" key="1">
    <source>
        <dbReference type="ARBA" id="ARBA00004771"/>
    </source>
</evidence>
<feature type="domain" description="O-acyltransferase WSD1 C-terminal" evidence="12">
    <location>
        <begin position="280"/>
        <end position="386"/>
    </location>
</feature>
<dbReference type="PANTHER" id="PTHR31650:SF1">
    <property type="entry name" value="WAX ESTER SYNTHASE_DIACYLGLYCEROL ACYLTRANSFERASE 4-RELATED"/>
    <property type="match status" value="1"/>
</dbReference>
<dbReference type="InterPro" id="IPR036567">
    <property type="entry name" value="RHF-like"/>
</dbReference>
<dbReference type="GO" id="GO:0005886">
    <property type="term" value="C:plasma membrane"/>
    <property type="evidence" value="ECO:0007669"/>
    <property type="project" value="TreeGrafter"/>
</dbReference>
<name>A0A812IRI7_SYMPI</name>
<comment type="similarity">
    <text evidence="7">In the N-terminal section; belongs to the long-chain O-acyltransferase family.</text>
</comment>
<feature type="compositionally biased region" description="Basic residues" evidence="10">
    <location>
        <begin position="683"/>
        <end position="694"/>
    </location>
</feature>
<proteinExistence type="inferred from homology"/>
<dbReference type="EMBL" id="CAJNIZ010000001">
    <property type="protein sequence ID" value="CAE7149115.1"/>
    <property type="molecule type" value="Genomic_DNA"/>
</dbReference>
<dbReference type="OrthoDB" id="421583at2759"/>
<evidence type="ECO:0000256" key="2">
    <source>
        <dbReference type="ARBA" id="ARBA00005189"/>
    </source>
</evidence>
<dbReference type="Pfam" id="PF06974">
    <property type="entry name" value="WS_DGAT_C"/>
    <property type="match status" value="1"/>
</dbReference>
<organism evidence="13 14">
    <name type="scientific">Symbiodinium pilosum</name>
    <name type="common">Dinoflagellate</name>
    <dbReference type="NCBI Taxonomy" id="2952"/>
    <lineage>
        <taxon>Eukaryota</taxon>
        <taxon>Sar</taxon>
        <taxon>Alveolata</taxon>
        <taxon>Dinophyceae</taxon>
        <taxon>Suessiales</taxon>
        <taxon>Symbiodiniaceae</taxon>
        <taxon>Symbiodinium</taxon>
    </lineage>
</organism>
<dbReference type="Pfam" id="PF03007">
    <property type="entry name" value="WS_DGAT_cat"/>
    <property type="match status" value="1"/>
</dbReference>
<evidence type="ECO:0000256" key="10">
    <source>
        <dbReference type="SAM" id="MobiDB-lite"/>
    </source>
</evidence>
<dbReference type="NCBIfam" id="TIGR02946">
    <property type="entry name" value="acyl_WS_DGAT"/>
    <property type="match status" value="1"/>
</dbReference>
<evidence type="ECO:0000313" key="14">
    <source>
        <dbReference type="Proteomes" id="UP000649617"/>
    </source>
</evidence>
<evidence type="ECO:0000256" key="4">
    <source>
        <dbReference type="ARBA" id="ARBA00022679"/>
    </source>
</evidence>
<comment type="catalytic activity">
    <reaction evidence="9">
        <text>an acyl-CoA + a 1,2-diacyl-sn-glycerol = a triacyl-sn-glycerol + CoA</text>
        <dbReference type="Rhea" id="RHEA:10868"/>
        <dbReference type="ChEBI" id="CHEBI:17815"/>
        <dbReference type="ChEBI" id="CHEBI:57287"/>
        <dbReference type="ChEBI" id="CHEBI:58342"/>
        <dbReference type="ChEBI" id="CHEBI:64615"/>
        <dbReference type="EC" id="2.3.1.20"/>
    </reaction>
</comment>
<evidence type="ECO:0000259" key="12">
    <source>
        <dbReference type="Pfam" id="PF06974"/>
    </source>
</evidence>
<evidence type="ECO:0000256" key="9">
    <source>
        <dbReference type="ARBA" id="ARBA00048109"/>
    </source>
</evidence>
<comment type="pathway">
    <text evidence="2">Lipid metabolism.</text>
</comment>
<reference evidence="13" key="1">
    <citation type="submission" date="2021-02" db="EMBL/GenBank/DDBJ databases">
        <authorList>
            <person name="Dougan E. K."/>
            <person name="Rhodes N."/>
            <person name="Thang M."/>
            <person name="Chan C."/>
        </authorList>
    </citation>
    <scope>NUCLEOTIDE SEQUENCE</scope>
</reference>
<comment type="caution">
    <text evidence="13">The sequence shown here is derived from an EMBL/GenBank/DDBJ whole genome shotgun (WGS) entry which is preliminary data.</text>
</comment>
<dbReference type="GO" id="GO:0047196">
    <property type="term" value="F:long-chain-alcohol O-fatty-acyltransferase activity"/>
    <property type="evidence" value="ECO:0007669"/>
    <property type="project" value="UniProtKB-EC"/>
</dbReference>
<dbReference type="GO" id="GO:0001666">
    <property type="term" value="P:response to hypoxia"/>
    <property type="evidence" value="ECO:0007669"/>
    <property type="project" value="TreeGrafter"/>
</dbReference>
<evidence type="ECO:0000256" key="3">
    <source>
        <dbReference type="ARBA" id="ARBA00022516"/>
    </source>
</evidence>
<comment type="catalytic activity">
    <reaction evidence="8">
        <text>a long chain fatty alcohol + a fatty acyl-CoA = a long-chain alcohol wax ester + CoA</text>
        <dbReference type="Rhea" id="RHEA:38443"/>
        <dbReference type="ChEBI" id="CHEBI:17135"/>
        <dbReference type="ChEBI" id="CHEBI:57287"/>
        <dbReference type="ChEBI" id="CHEBI:77636"/>
        <dbReference type="ChEBI" id="CHEBI:235323"/>
        <dbReference type="EC" id="2.3.1.75"/>
    </reaction>
</comment>
<dbReference type="GO" id="GO:0019432">
    <property type="term" value="P:triglyceride biosynthetic process"/>
    <property type="evidence" value="ECO:0007669"/>
    <property type="project" value="UniProtKB-UniPathway"/>
</dbReference>
<comment type="pathway">
    <text evidence="1">Glycerolipid metabolism; triacylglycerol biosynthesis.</text>
</comment>